<evidence type="ECO:0000256" key="2">
    <source>
        <dbReference type="ARBA" id="ARBA00011971"/>
    </source>
</evidence>
<dbReference type="GO" id="GO:0019856">
    <property type="term" value="P:pyrimidine nucleobase biosynthetic process"/>
    <property type="evidence" value="ECO:0007669"/>
    <property type="project" value="TreeGrafter"/>
</dbReference>
<comment type="function">
    <text evidence="6">Catalyzes the transfer of a ribosyl phosphate group from 5-phosphoribose 1-diphosphate to orotate, leading to the formation of orotidine monophosphate (OMP).</text>
</comment>
<feature type="binding site" evidence="6">
    <location>
        <position position="102"/>
    </location>
    <ligand>
        <name>5-phospho-alpha-D-ribose 1-diphosphate</name>
        <dbReference type="ChEBI" id="CHEBI:58017"/>
        <note>ligand shared between dimeric partners</note>
    </ligand>
</feature>
<dbReference type="InterPro" id="IPR000836">
    <property type="entry name" value="PRTase_dom"/>
</dbReference>
<dbReference type="AlphaFoldDB" id="A0A0R2A2M7"/>
<sequence>MNAAQSVAQDLLSINAVTLRPNDPFTWASGLKSPIYCDNRLTISYPSVRKGIYDGMTDLIKHYYGEVNVIAGTATAGIPHAAWVAQQMNLPMVYVRSKPKDHGQGKQIEGVLQPRQKVVVIDDLLSTGGSVLKAVHAVQAAGAEVMGVVAVFSYELAAVTKNFTDEQISFHTVTNYSTLIDVAKQNGDITDADLASLKQWRADPAKWLAKG</sequence>
<protein>
    <recommendedName>
        <fullName evidence="2 6">Orotate phosphoribosyltransferase</fullName>
        <shortName evidence="6">OPRT</shortName>
        <shortName evidence="6">OPRTase</shortName>
        <ecNumber evidence="2 6">2.4.2.10</ecNumber>
    </recommendedName>
</protein>
<dbReference type="GO" id="GO:0000287">
    <property type="term" value="F:magnesium ion binding"/>
    <property type="evidence" value="ECO:0007669"/>
    <property type="project" value="UniProtKB-UniRule"/>
</dbReference>
<evidence type="ECO:0000256" key="1">
    <source>
        <dbReference type="ARBA" id="ARBA00004889"/>
    </source>
</evidence>
<evidence type="ECO:0000259" key="7">
    <source>
        <dbReference type="Pfam" id="PF00156"/>
    </source>
</evidence>
<evidence type="ECO:0000256" key="5">
    <source>
        <dbReference type="ARBA" id="ARBA00022975"/>
    </source>
</evidence>
<dbReference type="OrthoDB" id="9802134at2"/>
<dbReference type="PATRIC" id="fig|1423813.3.peg.1992"/>
<dbReference type="STRING" id="1423813.FC26_GL001961"/>
<organism evidence="8 9">
    <name type="scientific">Paucilactobacillus vaccinostercus DSM 20634</name>
    <dbReference type="NCBI Taxonomy" id="1423813"/>
    <lineage>
        <taxon>Bacteria</taxon>
        <taxon>Bacillati</taxon>
        <taxon>Bacillota</taxon>
        <taxon>Bacilli</taxon>
        <taxon>Lactobacillales</taxon>
        <taxon>Lactobacillaceae</taxon>
        <taxon>Paucilactobacillus</taxon>
    </lineage>
</organism>
<keyword evidence="6" id="KW-0460">Magnesium</keyword>
<name>A0A0R2A2M7_9LACO</name>
<dbReference type="NCBIfam" id="TIGR00336">
    <property type="entry name" value="pyrE"/>
    <property type="match status" value="1"/>
</dbReference>
<feature type="binding site" evidence="6">
    <location>
        <position position="96"/>
    </location>
    <ligand>
        <name>5-phospho-alpha-D-ribose 1-diphosphate</name>
        <dbReference type="ChEBI" id="CHEBI:58017"/>
        <note>ligand shared between dimeric partners</note>
    </ligand>
</feature>
<dbReference type="InterPro" id="IPR004467">
    <property type="entry name" value="Or_phspho_trans_dom"/>
</dbReference>
<keyword evidence="9" id="KW-1185">Reference proteome</keyword>
<dbReference type="InterPro" id="IPR023031">
    <property type="entry name" value="OPRT"/>
</dbReference>
<proteinExistence type="inferred from homology"/>
<evidence type="ECO:0000256" key="6">
    <source>
        <dbReference type="HAMAP-Rule" id="MF_01208"/>
    </source>
</evidence>
<comment type="caution">
    <text evidence="6">Lacks conserved residue(s) required for the propagation of feature annotation.</text>
</comment>
<dbReference type="GO" id="GO:0044205">
    <property type="term" value="P:'de novo' UMP biosynthetic process"/>
    <property type="evidence" value="ECO:0007669"/>
    <property type="project" value="UniProtKB-UniRule"/>
</dbReference>
<dbReference type="EC" id="2.4.2.10" evidence="2 6"/>
<gene>
    <name evidence="6" type="primary">pyrE</name>
    <name evidence="8" type="ORF">FC26_GL001961</name>
</gene>
<feature type="binding site" evidence="6">
    <location>
        <position position="126"/>
    </location>
    <ligand>
        <name>orotate</name>
        <dbReference type="ChEBI" id="CHEBI:30839"/>
    </ligand>
</feature>
<dbReference type="GO" id="GO:0004588">
    <property type="term" value="F:orotate phosphoribosyltransferase activity"/>
    <property type="evidence" value="ECO:0007669"/>
    <property type="project" value="UniProtKB-UniRule"/>
</dbReference>
<evidence type="ECO:0000313" key="9">
    <source>
        <dbReference type="Proteomes" id="UP000051733"/>
    </source>
</evidence>
<feature type="binding site" description="in other chain" evidence="6">
    <location>
        <begin position="122"/>
        <end position="130"/>
    </location>
    <ligand>
        <name>5-phospho-alpha-D-ribose 1-diphosphate</name>
        <dbReference type="ChEBI" id="CHEBI:58017"/>
        <note>ligand shared between dimeric partners</note>
    </ligand>
</feature>
<feature type="domain" description="Phosphoribosyltransferase" evidence="7">
    <location>
        <begin position="58"/>
        <end position="153"/>
    </location>
</feature>
<dbReference type="PANTHER" id="PTHR19278:SF9">
    <property type="entry name" value="URIDINE 5'-MONOPHOSPHATE SYNTHASE"/>
    <property type="match status" value="1"/>
</dbReference>
<dbReference type="InterPro" id="IPR029057">
    <property type="entry name" value="PRTase-like"/>
</dbReference>
<dbReference type="EMBL" id="AYYY01000033">
    <property type="protein sequence ID" value="KRM61191.1"/>
    <property type="molecule type" value="Genomic_DNA"/>
</dbReference>
<evidence type="ECO:0000313" key="8">
    <source>
        <dbReference type="EMBL" id="KRM61191.1"/>
    </source>
</evidence>
<keyword evidence="3 6" id="KW-0328">Glycosyltransferase</keyword>
<dbReference type="Pfam" id="PF00156">
    <property type="entry name" value="Pribosyltran"/>
    <property type="match status" value="1"/>
</dbReference>
<keyword evidence="4 6" id="KW-0808">Transferase</keyword>
<comment type="similarity">
    <text evidence="6">Belongs to the purine/pyrimidine phosphoribosyltransferase family. PyrE subfamily.</text>
</comment>
<comment type="catalytic activity">
    <reaction evidence="6">
        <text>orotidine 5'-phosphate + diphosphate = orotate + 5-phospho-alpha-D-ribose 1-diphosphate</text>
        <dbReference type="Rhea" id="RHEA:10380"/>
        <dbReference type="ChEBI" id="CHEBI:30839"/>
        <dbReference type="ChEBI" id="CHEBI:33019"/>
        <dbReference type="ChEBI" id="CHEBI:57538"/>
        <dbReference type="ChEBI" id="CHEBI:58017"/>
        <dbReference type="EC" id="2.4.2.10"/>
    </reaction>
</comment>
<dbReference type="Gene3D" id="3.40.50.2020">
    <property type="match status" value="1"/>
</dbReference>
<dbReference type="CDD" id="cd06223">
    <property type="entry name" value="PRTases_typeI"/>
    <property type="match status" value="1"/>
</dbReference>
<comment type="caution">
    <text evidence="8">The sequence shown here is derived from an EMBL/GenBank/DDBJ whole genome shotgun (WGS) entry which is preliminary data.</text>
</comment>
<reference evidence="8 9" key="1">
    <citation type="journal article" date="2015" name="Genome Announc.">
        <title>Expanding the biotechnology potential of lactobacilli through comparative genomics of 213 strains and associated genera.</title>
        <authorList>
            <person name="Sun Z."/>
            <person name="Harris H.M."/>
            <person name="McCann A."/>
            <person name="Guo C."/>
            <person name="Argimon S."/>
            <person name="Zhang W."/>
            <person name="Yang X."/>
            <person name="Jeffery I.B."/>
            <person name="Cooney J.C."/>
            <person name="Kagawa T.F."/>
            <person name="Liu W."/>
            <person name="Song Y."/>
            <person name="Salvetti E."/>
            <person name="Wrobel A."/>
            <person name="Rasinkangas P."/>
            <person name="Parkhill J."/>
            <person name="Rea M.C."/>
            <person name="O'Sullivan O."/>
            <person name="Ritari J."/>
            <person name="Douillard F.P."/>
            <person name="Paul Ross R."/>
            <person name="Yang R."/>
            <person name="Briner A.E."/>
            <person name="Felis G.E."/>
            <person name="de Vos W.M."/>
            <person name="Barrangou R."/>
            <person name="Klaenhammer T.R."/>
            <person name="Caufield P.W."/>
            <person name="Cui Y."/>
            <person name="Zhang H."/>
            <person name="O'Toole P.W."/>
        </authorList>
    </citation>
    <scope>NUCLEOTIDE SEQUENCE [LARGE SCALE GENOMIC DNA]</scope>
    <source>
        <strain evidence="8 9">DSM 20634</strain>
    </source>
</reference>
<comment type="cofactor">
    <cofactor evidence="6">
        <name>Mg(2+)</name>
        <dbReference type="ChEBI" id="CHEBI:18420"/>
    </cofactor>
</comment>
<dbReference type="RefSeq" id="WP_057779375.1">
    <property type="nucleotide sequence ID" value="NZ_AYYY01000033.1"/>
</dbReference>
<feature type="binding site" evidence="6">
    <location>
        <position position="100"/>
    </location>
    <ligand>
        <name>5-phospho-alpha-D-ribose 1-diphosphate</name>
        <dbReference type="ChEBI" id="CHEBI:58017"/>
        <note>ligand shared between dimeric partners</note>
    </ligand>
</feature>
<comment type="pathway">
    <text evidence="1 6">Pyrimidine metabolism; UMP biosynthesis via de novo pathway; UMP from orotate: step 1/2.</text>
</comment>
<evidence type="ECO:0000256" key="4">
    <source>
        <dbReference type="ARBA" id="ARBA00022679"/>
    </source>
</evidence>
<accession>A0A0R2A2M7</accession>
<dbReference type="HAMAP" id="MF_01208">
    <property type="entry name" value="PyrE"/>
    <property type="match status" value="1"/>
</dbReference>
<keyword evidence="5 6" id="KW-0665">Pyrimidine biosynthesis</keyword>
<dbReference type="Proteomes" id="UP000051733">
    <property type="component" value="Unassembled WGS sequence"/>
</dbReference>
<dbReference type="PANTHER" id="PTHR19278">
    <property type="entry name" value="OROTATE PHOSPHORIBOSYLTRANSFERASE"/>
    <property type="match status" value="1"/>
</dbReference>
<dbReference type="SUPFAM" id="SSF53271">
    <property type="entry name" value="PRTase-like"/>
    <property type="match status" value="1"/>
</dbReference>
<dbReference type="UniPathway" id="UPA00070">
    <property type="reaction ID" value="UER00119"/>
</dbReference>
<comment type="subunit">
    <text evidence="6">Homodimer.</text>
</comment>
<evidence type="ECO:0000256" key="3">
    <source>
        <dbReference type="ARBA" id="ARBA00022676"/>
    </source>
</evidence>